<keyword evidence="14 15" id="KW-0694">RNA-binding</keyword>
<evidence type="ECO:0000256" key="6">
    <source>
        <dbReference type="ARBA" id="ARBA00022552"/>
    </source>
</evidence>
<dbReference type="GO" id="GO:0003725">
    <property type="term" value="F:double-stranded RNA binding"/>
    <property type="evidence" value="ECO:0007669"/>
    <property type="project" value="TreeGrafter"/>
</dbReference>
<dbReference type="SMART" id="SM00358">
    <property type="entry name" value="DSRM"/>
    <property type="match status" value="1"/>
</dbReference>
<evidence type="ECO:0000256" key="11">
    <source>
        <dbReference type="ARBA" id="ARBA00022759"/>
    </source>
</evidence>
<dbReference type="GO" id="GO:0010468">
    <property type="term" value="P:regulation of gene expression"/>
    <property type="evidence" value="ECO:0007669"/>
    <property type="project" value="TreeGrafter"/>
</dbReference>
<dbReference type="Pfam" id="PF14622">
    <property type="entry name" value="Ribonucleas_3_3"/>
    <property type="match status" value="1"/>
</dbReference>
<evidence type="ECO:0000256" key="12">
    <source>
        <dbReference type="ARBA" id="ARBA00022801"/>
    </source>
</evidence>
<dbReference type="GO" id="GO:0046872">
    <property type="term" value="F:metal ion binding"/>
    <property type="evidence" value="ECO:0007669"/>
    <property type="project" value="UniProtKB-KW"/>
</dbReference>
<evidence type="ECO:0000256" key="13">
    <source>
        <dbReference type="ARBA" id="ARBA00022842"/>
    </source>
</evidence>
<dbReference type="PROSITE" id="PS00517">
    <property type="entry name" value="RNASE_3_1"/>
    <property type="match status" value="1"/>
</dbReference>
<feature type="domain" description="DRBM" evidence="17">
    <location>
        <begin position="169"/>
        <end position="238"/>
    </location>
</feature>
<comment type="caution">
    <text evidence="19">The sequence shown here is derived from an EMBL/GenBank/DDBJ whole genome shotgun (WGS) entry which is preliminary data.</text>
</comment>
<dbReference type="CDD" id="cd00593">
    <property type="entry name" value="RIBOc"/>
    <property type="match status" value="1"/>
</dbReference>
<evidence type="ECO:0000256" key="4">
    <source>
        <dbReference type="ARBA" id="ARBA00011738"/>
    </source>
</evidence>
<dbReference type="EC" id="3.1.26.3" evidence="15"/>
<feature type="region of interest" description="Disordered" evidence="16">
    <location>
        <begin position="214"/>
        <end position="248"/>
    </location>
</feature>
<dbReference type="Gene3D" id="1.10.1520.10">
    <property type="entry name" value="Ribonuclease III domain"/>
    <property type="match status" value="1"/>
</dbReference>
<dbReference type="SUPFAM" id="SSF69065">
    <property type="entry name" value="RNase III domain-like"/>
    <property type="match status" value="1"/>
</dbReference>
<evidence type="ECO:0000256" key="14">
    <source>
        <dbReference type="ARBA" id="ARBA00022884"/>
    </source>
</evidence>
<feature type="binding site" evidence="15">
    <location>
        <position position="56"/>
    </location>
    <ligand>
        <name>Mg(2+)</name>
        <dbReference type="ChEBI" id="CHEBI:18420"/>
    </ligand>
</feature>
<keyword evidence="9 15" id="KW-0540">Nuclease</keyword>
<evidence type="ECO:0000256" key="1">
    <source>
        <dbReference type="ARBA" id="ARBA00000109"/>
    </source>
</evidence>
<dbReference type="STRING" id="1802628.A2890_02315"/>
<keyword evidence="5 15" id="KW-0963">Cytoplasm</keyword>
<evidence type="ECO:0000256" key="15">
    <source>
        <dbReference type="HAMAP-Rule" id="MF_00104"/>
    </source>
</evidence>
<comment type="catalytic activity">
    <reaction evidence="1 15">
        <text>Endonucleolytic cleavage to 5'-phosphomonoester.</text>
        <dbReference type="EC" id="3.1.26.3"/>
    </reaction>
</comment>
<evidence type="ECO:0000259" key="17">
    <source>
        <dbReference type="PROSITE" id="PS50137"/>
    </source>
</evidence>
<dbReference type="InterPro" id="IPR000999">
    <property type="entry name" value="RNase_III_dom"/>
</dbReference>
<keyword evidence="6 15" id="KW-0698">rRNA processing</keyword>
<dbReference type="CDD" id="cd10845">
    <property type="entry name" value="DSRM_RNAse_III_family"/>
    <property type="match status" value="1"/>
</dbReference>
<dbReference type="SMART" id="SM00535">
    <property type="entry name" value="RIBOc"/>
    <property type="match status" value="1"/>
</dbReference>
<dbReference type="FunFam" id="1.10.1520.10:FF:000001">
    <property type="entry name" value="Ribonuclease 3"/>
    <property type="match status" value="1"/>
</dbReference>
<dbReference type="GO" id="GO:0005737">
    <property type="term" value="C:cytoplasm"/>
    <property type="evidence" value="ECO:0007669"/>
    <property type="project" value="UniProtKB-SubCell"/>
</dbReference>
<feature type="binding site" evidence="15">
    <location>
        <position position="129"/>
    </location>
    <ligand>
        <name>Mg(2+)</name>
        <dbReference type="ChEBI" id="CHEBI:18420"/>
    </ligand>
</feature>
<keyword evidence="8 15" id="KW-0819">tRNA processing</keyword>
<dbReference type="NCBIfam" id="TIGR02191">
    <property type="entry name" value="RNaseIII"/>
    <property type="match status" value="1"/>
</dbReference>
<dbReference type="InterPro" id="IPR011907">
    <property type="entry name" value="RNase_III"/>
</dbReference>
<dbReference type="GO" id="GO:0006397">
    <property type="term" value="P:mRNA processing"/>
    <property type="evidence" value="ECO:0007669"/>
    <property type="project" value="UniProtKB-UniRule"/>
</dbReference>
<evidence type="ECO:0000256" key="10">
    <source>
        <dbReference type="ARBA" id="ARBA00022723"/>
    </source>
</evidence>
<keyword evidence="11 15" id="KW-0255">Endonuclease</keyword>
<dbReference type="GO" id="GO:0004525">
    <property type="term" value="F:ribonuclease III activity"/>
    <property type="evidence" value="ECO:0007669"/>
    <property type="project" value="UniProtKB-UniRule"/>
</dbReference>
<comment type="function">
    <text evidence="15">Digests double-stranded RNA. Involved in the processing of primary rRNA transcript to yield the immediate precursors to the large and small rRNAs (23S and 16S). Processes some mRNAs, and tRNAs when they are encoded in the rRNA operon. Processes pre-crRNA and tracrRNA of type II CRISPR loci if present in the organism.</text>
</comment>
<dbReference type="PANTHER" id="PTHR11207:SF0">
    <property type="entry name" value="RIBONUCLEASE 3"/>
    <property type="match status" value="1"/>
</dbReference>
<dbReference type="PANTHER" id="PTHR11207">
    <property type="entry name" value="RIBONUCLEASE III"/>
    <property type="match status" value="1"/>
</dbReference>
<dbReference type="PROSITE" id="PS50137">
    <property type="entry name" value="DS_RBD"/>
    <property type="match status" value="1"/>
</dbReference>
<keyword evidence="12 15" id="KW-0378">Hydrolase</keyword>
<evidence type="ECO:0000256" key="7">
    <source>
        <dbReference type="ARBA" id="ARBA00022664"/>
    </source>
</evidence>
<dbReference type="InterPro" id="IPR014720">
    <property type="entry name" value="dsRBD_dom"/>
</dbReference>
<evidence type="ECO:0000313" key="20">
    <source>
        <dbReference type="Proteomes" id="UP000176967"/>
    </source>
</evidence>
<feature type="binding site" evidence="15">
    <location>
        <position position="132"/>
    </location>
    <ligand>
        <name>Mg(2+)</name>
        <dbReference type="ChEBI" id="CHEBI:18420"/>
    </ligand>
</feature>
<comment type="subunit">
    <text evidence="4 15">Homodimer.</text>
</comment>
<comment type="subcellular location">
    <subcellularLocation>
        <location evidence="2 15">Cytoplasm</location>
    </subcellularLocation>
</comment>
<dbReference type="PROSITE" id="PS50142">
    <property type="entry name" value="RNASE_3_2"/>
    <property type="match status" value="1"/>
</dbReference>
<feature type="active site" evidence="15">
    <location>
        <position position="60"/>
    </location>
</feature>
<feature type="active site" evidence="15">
    <location>
        <position position="132"/>
    </location>
</feature>
<keyword evidence="13 15" id="KW-0460">Magnesium</keyword>
<evidence type="ECO:0000256" key="3">
    <source>
        <dbReference type="ARBA" id="ARBA00010183"/>
    </source>
</evidence>
<keyword evidence="15" id="KW-0699">rRNA-binding</keyword>
<dbReference type="EMBL" id="MEVL01000014">
    <property type="protein sequence ID" value="OGC61275.1"/>
    <property type="molecule type" value="Genomic_DNA"/>
</dbReference>
<comment type="similarity">
    <text evidence="3">Belongs to the ribonuclease III family.</text>
</comment>
<dbReference type="FunFam" id="3.30.160.20:FF:000003">
    <property type="entry name" value="Ribonuclease 3"/>
    <property type="match status" value="1"/>
</dbReference>
<keyword evidence="10 15" id="KW-0479">Metal-binding</keyword>
<sequence>MKTSKNSKASRDPEKRIENILNVKFKNSDLLENAFVHRSYLNENSDFPFSSNERLEFLGDAVLEQIVSDFLYHRFPSLPEGELTALRAALVKTESLAEESKRLNLGKELLLSRGEELSGGRDNPYLLANTFESVIGAIYLDQGIEEVKDFIHRELLYKAEESLRSGIKDPKSRFQEIAQARFNTTPHYRVIKEWGPAHEHRFLIAVNLKTKKIGEGEGRSKKEAEENAARQALESLAPRGISQPSSEE</sequence>
<dbReference type="AlphaFoldDB" id="A0A1F4VW24"/>
<evidence type="ECO:0000256" key="5">
    <source>
        <dbReference type="ARBA" id="ARBA00022490"/>
    </source>
</evidence>
<protein>
    <recommendedName>
        <fullName evidence="15">Ribonuclease 3</fullName>
        <ecNumber evidence="15">3.1.26.3</ecNumber>
    </recommendedName>
    <alternativeName>
        <fullName evidence="15">Ribonuclease III</fullName>
        <shortName evidence="15">RNase III</shortName>
    </alternativeName>
</protein>
<dbReference type="GO" id="GO:0019843">
    <property type="term" value="F:rRNA binding"/>
    <property type="evidence" value="ECO:0007669"/>
    <property type="project" value="UniProtKB-KW"/>
</dbReference>
<dbReference type="Pfam" id="PF00035">
    <property type="entry name" value="dsrm"/>
    <property type="match status" value="1"/>
</dbReference>
<feature type="domain" description="RNase III" evidence="18">
    <location>
        <begin position="14"/>
        <end position="143"/>
    </location>
</feature>
<comment type="cofactor">
    <cofactor evidence="15">
        <name>Mg(2+)</name>
        <dbReference type="ChEBI" id="CHEBI:18420"/>
    </cofactor>
</comment>
<accession>A0A1F4VW24</accession>
<evidence type="ECO:0000256" key="16">
    <source>
        <dbReference type="SAM" id="MobiDB-lite"/>
    </source>
</evidence>
<dbReference type="SUPFAM" id="SSF54768">
    <property type="entry name" value="dsRNA-binding domain-like"/>
    <property type="match status" value="1"/>
</dbReference>
<reference evidence="19 20" key="1">
    <citation type="journal article" date="2016" name="Nat. Commun.">
        <title>Thousands of microbial genomes shed light on interconnected biogeochemical processes in an aquifer system.</title>
        <authorList>
            <person name="Anantharaman K."/>
            <person name="Brown C.T."/>
            <person name="Hug L.A."/>
            <person name="Sharon I."/>
            <person name="Castelle C.J."/>
            <person name="Probst A.J."/>
            <person name="Thomas B.C."/>
            <person name="Singh A."/>
            <person name="Wilkins M.J."/>
            <person name="Karaoz U."/>
            <person name="Brodie E.L."/>
            <person name="Williams K.H."/>
            <person name="Hubbard S.S."/>
            <person name="Banfield J.F."/>
        </authorList>
    </citation>
    <scope>NUCLEOTIDE SEQUENCE [LARGE SCALE GENOMIC DNA]</scope>
</reference>
<dbReference type="HAMAP" id="MF_00104">
    <property type="entry name" value="RNase_III"/>
    <property type="match status" value="1"/>
</dbReference>
<dbReference type="GO" id="GO:0042802">
    <property type="term" value="F:identical protein binding"/>
    <property type="evidence" value="ECO:0007669"/>
    <property type="project" value="UniProtKB-ARBA"/>
</dbReference>
<evidence type="ECO:0000256" key="9">
    <source>
        <dbReference type="ARBA" id="ARBA00022722"/>
    </source>
</evidence>
<dbReference type="Proteomes" id="UP000176967">
    <property type="component" value="Unassembled WGS sequence"/>
</dbReference>
<gene>
    <name evidence="15" type="primary">rnc</name>
    <name evidence="19" type="ORF">A2890_02315</name>
</gene>
<feature type="compositionally biased region" description="Basic and acidic residues" evidence="16">
    <location>
        <begin position="214"/>
        <end position="228"/>
    </location>
</feature>
<keyword evidence="7 15" id="KW-0507">mRNA processing</keyword>
<organism evidence="19 20">
    <name type="scientific">candidate division WWE3 bacterium RIFCSPLOWO2_01_FULL_53_14</name>
    <dbReference type="NCBI Taxonomy" id="1802628"/>
    <lineage>
        <taxon>Bacteria</taxon>
        <taxon>Katanobacteria</taxon>
    </lineage>
</organism>
<dbReference type="Gene3D" id="3.30.160.20">
    <property type="match status" value="1"/>
</dbReference>
<evidence type="ECO:0000259" key="18">
    <source>
        <dbReference type="PROSITE" id="PS50142"/>
    </source>
</evidence>
<name>A0A1F4VW24_UNCKA</name>
<dbReference type="GO" id="GO:0006364">
    <property type="term" value="P:rRNA processing"/>
    <property type="evidence" value="ECO:0007669"/>
    <property type="project" value="UniProtKB-UniRule"/>
</dbReference>
<evidence type="ECO:0000313" key="19">
    <source>
        <dbReference type="EMBL" id="OGC61275.1"/>
    </source>
</evidence>
<evidence type="ECO:0000256" key="2">
    <source>
        <dbReference type="ARBA" id="ARBA00004496"/>
    </source>
</evidence>
<dbReference type="InterPro" id="IPR036389">
    <property type="entry name" value="RNase_III_sf"/>
</dbReference>
<proteinExistence type="inferred from homology"/>
<evidence type="ECO:0000256" key="8">
    <source>
        <dbReference type="ARBA" id="ARBA00022694"/>
    </source>
</evidence>
<dbReference type="GO" id="GO:0008033">
    <property type="term" value="P:tRNA processing"/>
    <property type="evidence" value="ECO:0007669"/>
    <property type="project" value="UniProtKB-KW"/>
</dbReference>